<keyword evidence="2" id="KW-1185">Reference proteome</keyword>
<dbReference type="EMBL" id="JBBMQX010000003">
    <property type="protein sequence ID" value="MEM5531862.1"/>
    <property type="molecule type" value="Genomic_DNA"/>
</dbReference>
<gene>
    <name evidence="1" type="ORF">WNY57_05405</name>
</gene>
<evidence type="ECO:0000313" key="2">
    <source>
        <dbReference type="Proteomes" id="UP001457661"/>
    </source>
</evidence>
<dbReference type="RefSeq" id="WP_342879313.1">
    <property type="nucleotide sequence ID" value="NZ_JBBMQX010000003.1"/>
</dbReference>
<accession>A0ABU9TDS4</accession>
<sequence length="145" mass="16775">MGTKFIEVGKYKSDKRINSIIMQFSLFTKRSIAFLILGLEKKRFEYLAKYYLIILHSSSNFLVKYQEPAISNASKRKIVIDVTHHVGWLGLNARQLSRALRGFRNLIHPYDQMASKMYPDVDTCDISWLVVQAAVNYLARALKND</sequence>
<organism evidence="1 2">
    <name type="scientific">Pseudoalteromonas arctica</name>
    <dbReference type="NCBI Taxonomy" id="394751"/>
    <lineage>
        <taxon>Bacteria</taxon>
        <taxon>Pseudomonadati</taxon>
        <taxon>Pseudomonadota</taxon>
        <taxon>Gammaproteobacteria</taxon>
        <taxon>Alteromonadales</taxon>
        <taxon>Pseudoalteromonadaceae</taxon>
        <taxon>Pseudoalteromonas</taxon>
    </lineage>
</organism>
<comment type="caution">
    <text evidence="1">The sequence shown here is derived from an EMBL/GenBank/DDBJ whole genome shotgun (WGS) entry which is preliminary data.</text>
</comment>
<name>A0ABU9TDS4_9GAMM</name>
<dbReference type="Proteomes" id="UP001457661">
    <property type="component" value="Unassembled WGS sequence"/>
</dbReference>
<reference evidence="1 2" key="1">
    <citation type="submission" date="2024-03" db="EMBL/GenBank/DDBJ databases">
        <title>Community enrichment and isolation of bacterial strains for fucoidan degradation.</title>
        <authorList>
            <person name="Sichert A."/>
        </authorList>
    </citation>
    <scope>NUCLEOTIDE SEQUENCE [LARGE SCALE GENOMIC DNA]</scope>
    <source>
        <strain evidence="1 2">AS26</strain>
    </source>
</reference>
<evidence type="ECO:0000313" key="1">
    <source>
        <dbReference type="EMBL" id="MEM5531862.1"/>
    </source>
</evidence>
<proteinExistence type="predicted"/>
<protein>
    <submittedName>
        <fullName evidence="1">Uncharacterized protein</fullName>
    </submittedName>
</protein>